<feature type="domain" description="AAA+ ATPase" evidence="20">
    <location>
        <begin position="2585"/>
        <end position="2735"/>
    </location>
</feature>
<dbReference type="FunFam" id="1.10.287.2620:FF:000001">
    <property type="entry name" value="Cytoplasmic dynein heavy chain 1"/>
    <property type="match status" value="1"/>
</dbReference>
<evidence type="ECO:0000313" key="22">
    <source>
        <dbReference type="Proteomes" id="UP000620104"/>
    </source>
</evidence>
<keyword evidence="13" id="KW-0969">Cilium</keyword>
<dbReference type="FunFam" id="3.20.180.20:FF:000002">
    <property type="entry name" value="Cytoplasmic dynein heavy chain 1"/>
    <property type="match status" value="1"/>
</dbReference>
<dbReference type="Pfam" id="PF12775">
    <property type="entry name" value="AAA_7"/>
    <property type="match status" value="1"/>
</dbReference>
<dbReference type="FunFam" id="1.20.140.100:FF:000002">
    <property type="entry name" value="Cytoplasmic dynein heavy chain 1"/>
    <property type="match status" value="1"/>
</dbReference>
<comment type="subunit">
    <text evidence="4">Consists of at least two heavy chains and a number of intermediate and light chains.</text>
</comment>
<dbReference type="Pfam" id="PF12774">
    <property type="entry name" value="AAA_6"/>
    <property type="match status" value="1"/>
</dbReference>
<feature type="region of interest" description="Disordered" evidence="19">
    <location>
        <begin position="150"/>
        <end position="170"/>
    </location>
</feature>
<dbReference type="CDD" id="cd00009">
    <property type="entry name" value="AAA"/>
    <property type="match status" value="2"/>
</dbReference>
<evidence type="ECO:0000259" key="20">
    <source>
        <dbReference type="SMART" id="SM00382"/>
    </source>
</evidence>
<evidence type="ECO:0000256" key="11">
    <source>
        <dbReference type="ARBA" id="ARBA00023017"/>
    </source>
</evidence>
<dbReference type="OrthoDB" id="447173at2759"/>
<dbReference type="GO" id="GO:0007097">
    <property type="term" value="P:nuclear migration"/>
    <property type="evidence" value="ECO:0007669"/>
    <property type="project" value="UniProtKB-ARBA"/>
</dbReference>
<keyword evidence="16" id="KW-0966">Cell projection</keyword>
<keyword evidence="15" id="KW-0206">Cytoskeleton</keyword>
<keyword evidence="22" id="KW-1185">Reference proteome</keyword>
<keyword evidence="14" id="KW-0505">Motor protein</keyword>
<dbReference type="InterPro" id="IPR035699">
    <property type="entry name" value="AAA_6"/>
</dbReference>
<dbReference type="FunFam" id="3.40.50.300:FF:001013">
    <property type="entry name" value="Dynein heavy chain, cytoplasmic"/>
    <property type="match status" value="1"/>
</dbReference>
<keyword evidence="9" id="KW-0547">Nucleotide-binding</keyword>
<evidence type="ECO:0000256" key="2">
    <source>
        <dbReference type="ARBA" id="ARBA00004522"/>
    </source>
</evidence>
<dbReference type="InterPro" id="IPR024743">
    <property type="entry name" value="Dynein_HC_stalk"/>
</dbReference>
<protein>
    <recommendedName>
        <fullName evidence="5">Dynein heavy chain, cytoplasmic</fullName>
    </recommendedName>
    <alternativeName>
        <fullName evidence="17">Dynein heavy chain, cytosolic</fullName>
    </alternativeName>
</protein>
<dbReference type="InterPro" id="IPR041658">
    <property type="entry name" value="AAA_lid_11"/>
</dbReference>
<dbReference type="InterPro" id="IPR043157">
    <property type="entry name" value="Dynein_AAA1S"/>
</dbReference>
<organism evidence="21 22">
    <name type="scientific">Naganishia liquefaciens</name>
    <dbReference type="NCBI Taxonomy" id="104408"/>
    <lineage>
        <taxon>Eukaryota</taxon>
        <taxon>Fungi</taxon>
        <taxon>Dikarya</taxon>
        <taxon>Basidiomycota</taxon>
        <taxon>Agaricomycotina</taxon>
        <taxon>Tremellomycetes</taxon>
        <taxon>Filobasidiales</taxon>
        <taxon>Filobasidiaceae</taxon>
        <taxon>Naganishia</taxon>
    </lineage>
</organism>
<dbReference type="Gene3D" id="1.20.920.30">
    <property type="match status" value="1"/>
</dbReference>
<reference evidence="21" key="1">
    <citation type="submission" date="2020-07" db="EMBL/GenBank/DDBJ databases">
        <title>Draft Genome Sequence of a Deep-Sea Yeast, Naganishia (Cryptococcus) liquefaciens strain N6.</title>
        <authorList>
            <person name="Han Y.W."/>
            <person name="Kajitani R."/>
            <person name="Morimoto H."/>
            <person name="Parhat M."/>
            <person name="Tsubouchi H."/>
            <person name="Bakenova O."/>
            <person name="Ogata M."/>
            <person name="Argunhan B."/>
            <person name="Aoki R."/>
            <person name="Kajiwara S."/>
            <person name="Itoh T."/>
            <person name="Iwasaki H."/>
        </authorList>
    </citation>
    <scope>NUCLEOTIDE SEQUENCE</scope>
    <source>
        <strain evidence="21">N6</strain>
    </source>
</reference>
<dbReference type="Pfam" id="PF08393">
    <property type="entry name" value="DHC_N2"/>
    <property type="match status" value="1"/>
</dbReference>
<dbReference type="FunFam" id="1.20.920.20:FF:000002">
    <property type="entry name" value="Cytoplasmic dynein 1 heavy chain"/>
    <property type="match status" value="1"/>
</dbReference>
<evidence type="ECO:0000313" key="21">
    <source>
        <dbReference type="EMBL" id="GHJ88288.1"/>
    </source>
</evidence>
<keyword evidence="7" id="KW-0493">Microtubule</keyword>
<dbReference type="GO" id="GO:0005524">
    <property type="term" value="F:ATP binding"/>
    <property type="evidence" value="ECO:0007669"/>
    <property type="project" value="UniProtKB-KW"/>
</dbReference>
<dbReference type="InterPro" id="IPR027417">
    <property type="entry name" value="P-loop_NTPase"/>
</dbReference>
<dbReference type="PANTHER" id="PTHR46532:SF4">
    <property type="entry name" value="AAA+ ATPASE DOMAIN-CONTAINING PROTEIN"/>
    <property type="match status" value="1"/>
</dbReference>
<dbReference type="InterPro" id="IPR026983">
    <property type="entry name" value="DHC"/>
</dbReference>
<keyword evidence="8" id="KW-0677">Repeat</keyword>
<dbReference type="InterPro" id="IPR042228">
    <property type="entry name" value="Dynein_linker_3"/>
</dbReference>
<evidence type="ECO:0000256" key="13">
    <source>
        <dbReference type="ARBA" id="ARBA00023069"/>
    </source>
</evidence>
<comment type="similarity">
    <text evidence="3">Belongs to the dynein heavy chain family.</text>
</comment>
<dbReference type="Proteomes" id="UP000620104">
    <property type="component" value="Unassembled WGS sequence"/>
</dbReference>
<dbReference type="FunFam" id="3.40.50.300:FF:000071">
    <property type="entry name" value="Cytoplasmic dynein heavy chain 1"/>
    <property type="match status" value="1"/>
</dbReference>
<evidence type="ECO:0000256" key="19">
    <source>
        <dbReference type="SAM" id="MobiDB-lite"/>
    </source>
</evidence>
<evidence type="ECO:0000256" key="12">
    <source>
        <dbReference type="ARBA" id="ARBA00023054"/>
    </source>
</evidence>
<dbReference type="Gene3D" id="1.10.287.2620">
    <property type="match status" value="1"/>
</dbReference>
<dbReference type="Pfam" id="PF18198">
    <property type="entry name" value="AAA_lid_11"/>
    <property type="match status" value="1"/>
</dbReference>
<dbReference type="Gene3D" id="1.20.140.100">
    <property type="entry name" value="Dynein heavy chain, N-terminal domain 2"/>
    <property type="match status" value="1"/>
</dbReference>
<dbReference type="FunFam" id="3.40.50.300:FF:000373">
    <property type="entry name" value="Cytoplasmic dynein heavy chain 2"/>
    <property type="match status" value="1"/>
</dbReference>
<evidence type="ECO:0000256" key="7">
    <source>
        <dbReference type="ARBA" id="ARBA00022701"/>
    </source>
</evidence>
<dbReference type="Gene3D" id="1.20.920.20">
    <property type="match status" value="1"/>
</dbReference>
<evidence type="ECO:0000256" key="16">
    <source>
        <dbReference type="ARBA" id="ARBA00023273"/>
    </source>
</evidence>
<name>A0A8H3TWB5_9TREE</name>
<evidence type="ECO:0000256" key="9">
    <source>
        <dbReference type="ARBA" id="ARBA00022741"/>
    </source>
</evidence>
<dbReference type="InterPro" id="IPR041466">
    <property type="entry name" value="Dynein_AAA5_ext"/>
</dbReference>
<evidence type="ECO:0000256" key="14">
    <source>
        <dbReference type="ARBA" id="ARBA00023175"/>
    </source>
</evidence>
<dbReference type="InterPro" id="IPR003593">
    <property type="entry name" value="AAA+_ATPase"/>
</dbReference>
<evidence type="ECO:0000256" key="10">
    <source>
        <dbReference type="ARBA" id="ARBA00022840"/>
    </source>
</evidence>
<evidence type="ECO:0000256" key="4">
    <source>
        <dbReference type="ARBA" id="ARBA00011655"/>
    </source>
</evidence>
<proteinExistence type="inferred from homology"/>
<evidence type="ECO:0000256" key="1">
    <source>
        <dbReference type="ARBA" id="ARBA00004245"/>
    </source>
</evidence>
<dbReference type="Pfam" id="PF12777">
    <property type="entry name" value="MT"/>
    <property type="match status" value="1"/>
</dbReference>
<dbReference type="Gene3D" id="1.10.8.720">
    <property type="entry name" value="Region D6 of dynein motor"/>
    <property type="match status" value="1"/>
</dbReference>
<dbReference type="GO" id="GO:0060271">
    <property type="term" value="P:cilium assembly"/>
    <property type="evidence" value="ECO:0007669"/>
    <property type="project" value="UniProtKB-ARBA"/>
</dbReference>
<dbReference type="FunFam" id="3.40.50.300:FF:000122">
    <property type="entry name" value="Cytoplasmic dynein 1 heavy chain"/>
    <property type="match status" value="1"/>
</dbReference>
<evidence type="ECO:0000256" key="5">
    <source>
        <dbReference type="ARBA" id="ARBA00022197"/>
    </source>
</evidence>
<dbReference type="GO" id="GO:0045505">
    <property type="term" value="F:dynein intermediate chain binding"/>
    <property type="evidence" value="ECO:0007669"/>
    <property type="project" value="InterPro"/>
</dbReference>
<keyword evidence="10" id="KW-0067">ATP-binding</keyword>
<dbReference type="InterPro" id="IPR042219">
    <property type="entry name" value="AAA_lid_11_sf"/>
</dbReference>
<evidence type="ECO:0000256" key="6">
    <source>
        <dbReference type="ARBA" id="ARBA00022490"/>
    </source>
</evidence>
<dbReference type="FunFam" id="1.20.58.1120:FF:000013">
    <property type="entry name" value="Dynein heavy chain-like protein"/>
    <property type="match status" value="1"/>
</dbReference>
<dbReference type="FunFam" id="1.10.8.720:FF:000003">
    <property type="entry name" value="Cytoplasmic dynein heavy chain 2"/>
    <property type="match status" value="1"/>
</dbReference>
<dbReference type="InterPro" id="IPR004273">
    <property type="entry name" value="Dynein_heavy_D6_P-loop"/>
</dbReference>
<dbReference type="Gene3D" id="1.20.58.1120">
    <property type="match status" value="1"/>
</dbReference>
<dbReference type="GO" id="GO:0008569">
    <property type="term" value="F:minus-end-directed microtubule motor activity"/>
    <property type="evidence" value="ECO:0007669"/>
    <property type="project" value="InterPro"/>
</dbReference>
<evidence type="ECO:0000256" key="17">
    <source>
        <dbReference type="ARBA" id="ARBA00033439"/>
    </source>
</evidence>
<dbReference type="Pfam" id="PF03028">
    <property type="entry name" value="Dynein_heavy"/>
    <property type="match status" value="1"/>
</dbReference>
<evidence type="ECO:0000256" key="18">
    <source>
        <dbReference type="SAM" id="Coils"/>
    </source>
</evidence>
<keyword evidence="6" id="KW-0963">Cytoplasm</keyword>
<dbReference type="Pfam" id="PF22597">
    <property type="entry name" value="DYN_lid"/>
    <property type="match status" value="1"/>
</dbReference>
<gene>
    <name evidence="21" type="ORF">NliqN6_4690</name>
</gene>
<dbReference type="Gene3D" id="3.40.50.300">
    <property type="entry name" value="P-loop containing nucleotide triphosphate hydrolases"/>
    <property type="match status" value="5"/>
</dbReference>
<dbReference type="GO" id="GO:0051959">
    <property type="term" value="F:dynein light intermediate chain binding"/>
    <property type="evidence" value="ECO:0007669"/>
    <property type="project" value="InterPro"/>
</dbReference>
<feature type="coiled-coil region" evidence="18">
    <location>
        <begin position="3417"/>
        <end position="3458"/>
    </location>
</feature>
<dbReference type="PANTHER" id="PTHR46532">
    <property type="entry name" value="MALE FERTILITY FACTOR KL5"/>
    <property type="match status" value="1"/>
</dbReference>
<dbReference type="GO" id="GO:0008104">
    <property type="term" value="P:intracellular protein localization"/>
    <property type="evidence" value="ECO:0007669"/>
    <property type="project" value="UniProtKB-ARBA"/>
</dbReference>
<dbReference type="Gene3D" id="1.10.8.710">
    <property type="match status" value="1"/>
</dbReference>
<dbReference type="GO" id="GO:0005874">
    <property type="term" value="C:microtubule"/>
    <property type="evidence" value="ECO:0007669"/>
    <property type="project" value="UniProtKB-KW"/>
</dbReference>
<dbReference type="Pfam" id="PF12781">
    <property type="entry name" value="AAA_9"/>
    <property type="match status" value="1"/>
</dbReference>
<comment type="caution">
    <text evidence="21">The sequence shown here is derived from an EMBL/GenBank/DDBJ whole genome shotgun (WGS) entry which is preliminary data.</text>
</comment>
<dbReference type="Pfam" id="PF08385">
    <property type="entry name" value="DHC_N1"/>
    <property type="match status" value="1"/>
</dbReference>
<evidence type="ECO:0000256" key="8">
    <source>
        <dbReference type="ARBA" id="ARBA00022737"/>
    </source>
</evidence>
<keyword evidence="12 18" id="KW-0175">Coiled coil</keyword>
<dbReference type="GO" id="GO:0005858">
    <property type="term" value="C:axonemal dynein complex"/>
    <property type="evidence" value="ECO:0007669"/>
    <property type="project" value="TreeGrafter"/>
</dbReference>
<dbReference type="EMBL" id="BLZA01000030">
    <property type="protein sequence ID" value="GHJ88288.1"/>
    <property type="molecule type" value="Genomic_DNA"/>
</dbReference>
<feature type="domain" description="AAA+ ATPase" evidence="20">
    <location>
        <begin position="2927"/>
        <end position="3093"/>
    </location>
</feature>
<dbReference type="Pfam" id="PF12780">
    <property type="entry name" value="AAA_8"/>
    <property type="match status" value="1"/>
</dbReference>
<feature type="domain" description="AAA+ ATPase" evidence="20">
    <location>
        <begin position="1926"/>
        <end position="2032"/>
    </location>
</feature>
<dbReference type="Gene3D" id="1.10.472.130">
    <property type="match status" value="1"/>
</dbReference>
<dbReference type="FunFam" id="1.20.920.30:FF:000001">
    <property type="entry name" value="Cytoplasmic dynein heavy chain 1"/>
    <property type="match status" value="1"/>
</dbReference>
<dbReference type="Gene3D" id="1.10.8.1220">
    <property type="match status" value="1"/>
</dbReference>
<dbReference type="GO" id="GO:0072384">
    <property type="term" value="P:organelle transport along microtubule"/>
    <property type="evidence" value="ECO:0007669"/>
    <property type="project" value="UniProtKB-ARBA"/>
</dbReference>
<dbReference type="InterPro" id="IPR054354">
    <property type="entry name" value="DYNC2H1-like_lid"/>
</dbReference>
<dbReference type="InterPro" id="IPR035706">
    <property type="entry name" value="AAA_9"/>
</dbReference>
<dbReference type="Gene3D" id="3.20.180.20">
    <property type="entry name" value="Dynein heavy chain, N-terminal domain 2"/>
    <property type="match status" value="1"/>
</dbReference>
<keyword evidence="11" id="KW-0243">Dynein</keyword>
<dbReference type="SUPFAM" id="SSF52540">
    <property type="entry name" value="P-loop containing nucleoside triphosphate hydrolases"/>
    <property type="match status" value="4"/>
</dbReference>
<dbReference type="GO" id="GO:0060170">
    <property type="term" value="C:ciliary membrane"/>
    <property type="evidence" value="ECO:0007669"/>
    <property type="project" value="UniProtKB-SubCell"/>
</dbReference>
<dbReference type="Gene3D" id="6.10.140.1060">
    <property type="match status" value="1"/>
</dbReference>
<dbReference type="FunFam" id="1.10.8.710:FF:000001">
    <property type="entry name" value="Dynein axonemal heavy chain 2"/>
    <property type="match status" value="1"/>
</dbReference>
<dbReference type="InterPro" id="IPR013602">
    <property type="entry name" value="Dynein_heavy_linker"/>
</dbReference>
<feature type="coiled-coil region" evidence="18">
    <location>
        <begin position="3764"/>
        <end position="3791"/>
    </location>
</feature>
<dbReference type="InterPro" id="IPR013594">
    <property type="entry name" value="Dynein_heavy_tail"/>
</dbReference>
<accession>A0A8H3TWB5</accession>
<evidence type="ECO:0000256" key="15">
    <source>
        <dbReference type="ARBA" id="ARBA00023212"/>
    </source>
</evidence>
<comment type="subcellular location">
    <subcellularLocation>
        <location evidence="2">Cell projection</location>
        <location evidence="2">Cilium membrane</location>
        <topology evidence="2">Peripheral membrane protein</topology>
        <orientation evidence="2">Cytoplasmic side</orientation>
    </subcellularLocation>
    <subcellularLocation>
        <location evidence="1">Cytoplasm</location>
        <location evidence="1">Cytoskeleton</location>
    </subcellularLocation>
</comment>
<dbReference type="InterPro" id="IPR024317">
    <property type="entry name" value="Dynein_heavy_chain_D4_dom"/>
</dbReference>
<dbReference type="SMART" id="SM00382">
    <property type="entry name" value="AAA"/>
    <property type="match status" value="3"/>
</dbReference>
<sequence>MATAAVLDADGVPPGDPLPAEIIDVGVLRGYLAQLLGPVMSAARLDLETTLFSDPAFGDKVSRFAMDSSTMVAYVTKERVPVAASEPNSETVPGTSLVYTLHLPPTPPVSSRLLSTLSLIKKRSTLDATIPIADQLHFVLLSSNNAAAASATTNGHQDPAHEQSQTTDSDEVVAPYEGLRSVVHFGVTPWFESYVNAKQGKTVEVSMTMGKKGADAQTGIPVAKRKFAELELSLLHLQQNVEIPEVHLVIQSPIQKAVETCRAAGTRITVDAIEPQSLLSNVTFLNRLQSDVNTWIKEIQKVTKLSRDVTAGTASQEINFWLGMERALESIESQLAGDEVNLVLDVLKSAKRFHATISFIADTGLKEAMDTVQKYNALMKDFPLNDLLSATDLDKIRDSLYVIFGHINKKLKVTPYPLRRTLPLVEAISRDFNDQCVKVLNSQRLLYLDYAAFDRVTSAALEVFAAWEENIKEFTNVAREVMRKRTEKFIAVKITSAHIKLQERVAYLRVFRRNHEQLRAMTGPGGGLKALGFDTFNDADTDEEVRQAYEGLKSAPVLDVTTEGTEIWVLAESSYDERISRVENQIILKLREKLATARNAHEMFRIFSKFNNLFVRPKIRGSIQEYQTRLIDSVKQDIQRLHKKFTSGYRHSDAFHMSQLRDLPPVASAIIWTRQIEKQLDTDMKRVEDVLGKGWELYADGERLKTESDAFRKKLNPQPIFDAWVRDVTKREHRASGRLLEIVRQRNATSLPDGQLSLELAVNFDHQTIALFKEVRNLLWLNYNVPHTVVNMAKEAKRIYPYAATLVESLRIYTRISETIERTPEISTLLAEHRLRAQDLIAKGMNIHWENVAYSYTAQRAAATEADADVDSSLSFFKEFANAVGVLQEKTISLVAISEKIASSIEEFSECPYTFDAFATILSRLQSIADDLNLQGYTNLDAWVETLDQRIRDVLLQRVSAEIEAWCVAFAACDRSTTMHSDLQVAATAIEPIVHELQMKNQTIYVEPPVESTEAVWTKQLQRILGIVCGQPAIRSLKYELKLDDDDVAGSNTTYQSILSALEEPILFKPFELIRQKVQDIQSYIGEWLRFQSLWDLNPETIYNRLGEDLGQWSALLTAIRKSRATFDTTDTRRDFGVCTVIYARVQGKVTAKYDYWQRDILLKYGAKLGERMTTFHANVAKARSELESQTLNGTSTAQAVKFITFVQDLNRKTDKWRTELATFVAGQELLHSQRYTFANDWLHVDRISGEWQLFNDILRRKNDVIQEQFTALQLKISAEVEAMSERINQLQQDWDTRKPIQGDLQPDTALDAIETFSSRFAKIVEGQNLLGTAQDALNLGRRREDRLEPIADEMRDLKTVWTALLGVAARLNELRDTSWSTINPRKLRQSLEAILVSMREMPSRMRQYAAYEHFAEVLKGLLKGNTVVSDLKSDALHDRHWRTLFQVLRIPTTYRSANLTLGQIWDLNTPRNEKQIKEIILQAQGEMALEEYIRQVKDTWASYTLELIDYRNKCRLIRGWDDLFTTCRDQLTSLASMRASPYYRVFEEEASALEDKLNRVNGLFDLWVDVQRQWVYLEGVFTSNADIKHLLPVESSRFNSINSEFLGTMAKVSKSPLVFDVLSISGIVKMMERLVDALAKIQKGLGEYLERERSAFPRYFFLGDEDLLEIIGNSKDVRRVAKHLGKMFAGIRSLHLNDAADNILAISSKEGERIQLAEPIILTDKLKVNDWLTALETATRATLRQLLRTTCERLETLYIVDQAVKSSDFLAWIAEFPDQLVILAIQITWTANVEKQLANAQSVTEILPFTLSLLSTLSEIVLQELDPLVRRKCEHLIVEIAHQRDVLRAALEKQLSTANAFAWQKQMRFYHYSEELDVNKAVLVKMADAVIPYGFEYLGIPDRLVQTPLTDKCYLILTQAIHAQCGGSPFGPAGTGKTESVKALGAHLGKFVLVFCCDETFDFKAMGRLFSGICQVGAWGCFDEFNRLEEKMLSAVSQQVQTIQQALGADDRGTSREITLADRRLIVRQDTGIFITMNPDYAGRSQLPSNLKKLFRSVAMTFPDRELIAQVTLFSQGFRHAEAVASRIIPFFHLCQQMLSKQAHYDFGLRALKSVLTRAGILKRLAQRGCAGKDVQEEVELGVLVQSIREALLPKLIGEDVKVLESSILSEIFAGIEPYQQDLKGIDNAIRVSAGESHLVLREQWVAKILQLYQIQQISHGIMLVGAAATGKTQAWRTLLKAMEHLDGVESISYLIDPKAIPKENLYGTLDVTTRDWTDGLFTSIIRKILDDNRGESGKRHFIIFDGDVDPEWVENLNSVLDDNKALTLPNGERLSIPQNVRILFEVEHLVFATPATVSRCGMVWFSDDILDVDCMYRNHMTRLEQDELSQEELAVDVTDSGKPGIISTQKVVSHFTKRYIDSRGLLSKALRAAQGMSHIMSFDPARSLSTLFASLSGNCREIHRYQCEHPDFPLTTERIETYLSKQVLLDFVWAFAGDADQASRTKFGHTLAQISGTELPSSASGSDSLLNYAVDLSTGFWVPWSDRVPTVEVDVQNITATDIVIPTVDTLRHEALVYTWIRARKPVILCGPPGSGKTMTLFNALRKLPDIEVAGLNFSSATSPDLILRTFEQYCEYRKTSRGMVLAPSSPTSWLMVFCDEINLPAPDTYGTQRVISFIRQMVEAGGFWRSSDLTWIHLERIQFIGACNPPTDAGRTVLGPRFLRHAPVLYVDYPEVVSLTQIYGTYARALLKVMPNLRGYAQSLTKAMVDFYQSSKRRFSPETQAHYIYSPRELTRWIRGIYETLKSLEDVDVEGLVRIWAHEALRLFQDRLVEEDEKAWTDKKLDEVAMIHFPTIEHHKALSRPILFSNWTTQHYQSIDRNVLREYTKARLRTFYEEEMDVQLVLFDDVLDHVLRIDRAFRQSQGHMLLIGVSGGGKTTLSRFVAWMNGLSVYQLQVSNRYTSADFDDDLRHVLRRAGCKGEKICFIMDESNVLDPGFLERMNTLLANAEIPGLFDGDEYAALMSACREGSQRDGLILDSNDELYRWFSRQIASNLHVVFTMNPPEAGLQDRVATSPALFNRCVLDWFGDWSTNALGQVATELTASLDLDKGEAYARDVPDGGEPTLRYSQAITRVMVDAHEYVHALGRAIAAKTSRKFHVTPRHFLDLISQFVKLYAEKNEQIEEQQRHINVGLERLHDTLTEVEALQSELGAKDSQLKNKDLEANRKLQQMIADQQEAEAKKLRSVQIQQQLEKQQAMIAERKQGALQELEEVEPLVQEAAGAVANIKKAHLAEVRAMANPPETVKIAVESACIVLGFKVDGWKAVQSVIRRDDFTSMVRNFDSERISPAIRQKIERDYMTLPNFNVEAADRASKACGPLVQWVFAQVQYSAILDKVGPLRDEVTYLEHQAETTQEQAKIALEMVEQLELSIAQYKDEYAQLISESQTIKLEMRQVQDKVNRSTSLLSSLSSEQQRWTRDSEAFEPEVANIPGDVLLSAIFLTYSGWFDQQHRARLLEHCRAQMMSHRIIHKSKLSFLDFLSSIDERTEWSRAGLAVDDLTVENALILKRFNRYPLIIDPTEQATAYLTALSGQGKMIVTSFLDSAFVKNLETALRFGNPLLIQNAEDLNPVINAVLNKELRKTGGRNLVRIGNQDVDFSPSFTMYLSTRDASIAVGPDVSSRTAIVNFSMTPDSLFSQSLDRILRVESPEIYEKRKDLQKIQSGYLVQLRHLEESLLRVLNESNGHILEDDKVIASLETVKREAAAVARKVEEAATAMDQIEEKAKGYTSLARAASDIFFLLQRLSHLHHFYRFSLEFFLQIFHAALENNTRLRQIDDPMHRQRVILQDLFAISMTRVQQGLLNEDRPVFAVFLAAVYLSALGQAKMAQALLHSVQPSTEAHCLKETEAIQTLEDAINGIPFEDLQLKEANEQQQILPTRASKEDWLSSLNPEAQSLGGDLQEDTALSILRIHLISRTRQDRIVNAIGEFAAKLLTSASSVKGQDMEAVISHQVFAATPIIFASVAGHDASSQVEALVARTKASCISVAMGSSEGAMAADQAINMATRNGSWVLLKNLHLAADWLHHLERRLRSLNLHPEFRLFLTMETAPAIPANIIETSRIIMNEPAPGMKANLLQSLATIRPDSAYPAPAERDRLYFLLAWLHSVLLERSRYLPIGFTKSYGFDDSDLAAGRLMMDRWIDYTAKGRSNVDPRSLPWTAMQSLLIDHVYGGKVDVPEDQNIIQQFVSRLIVPNAFDSGFSLTINRESPEIVDINRYEQFFLWAEALPTSQPVSWLDLPPNSDQIVAATQGQRILQKCVFLSATDENAEITK</sequence>
<dbReference type="Pfam" id="PF17852">
    <property type="entry name" value="Dynein_AAA_lid"/>
    <property type="match status" value="1"/>
</dbReference>
<evidence type="ECO:0000256" key="3">
    <source>
        <dbReference type="ARBA" id="ARBA00008887"/>
    </source>
</evidence>
<dbReference type="InterPro" id="IPR042222">
    <property type="entry name" value="Dynein_2_N"/>
</dbReference>